<reference evidence="2 3" key="1">
    <citation type="submission" date="2016-10" db="EMBL/GenBank/DDBJ databases">
        <authorList>
            <person name="Varghese N."/>
            <person name="Submissions S."/>
        </authorList>
    </citation>
    <scope>NUCLEOTIDE SEQUENCE [LARGE SCALE GENOMIC DNA]</scope>
    <source>
        <strain evidence="2 3">NLAE-zl-C196</strain>
    </source>
</reference>
<evidence type="ECO:0000313" key="3">
    <source>
        <dbReference type="Proteomes" id="UP000182121"/>
    </source>
</evidence>
<dbReference type="GO" id="GO:0007165">
    <property type="term" value="P:signal transduction"/>
    <property type="evidence" value="ECO:0007669"/>
    <property type="project" value="InterPro"/>
</dbReference>
<organism evidence="2 3">
    <name type="scientific">Enterocloster clostridioformis</name>
    <dbReference type="NCBI Taxonomy" id="1531"/>
    <lineage>
        <taxon>Bacteria</taxon>
        <taxon>Bacillati</taxon>
        <taxon>Bacillota</taxon>
        <taxon>Clostridia</taxon>
        <taxon>Lachnospirales</taxon>
        <taxon>Lachnospiraceae</taxon>
        <taxon>Enterocloster</taxon>
    </lineage>
</organism>
<dbReference type="InterPro" id="IPR000157">
    <property type="entry name" value="TIR_dom"/>
</dbReference>
<dbReference type="SUPFAM" id="SSF52200">
    <property type="entry name" value="Toll/Interleukin receptor TIR domain"/>
    <property type="match status" value="1"/>
</dbReference>
<dbReference type="Gene3D" id="3.40.50.10140">
    <property type="entry name" value="Toll/interleukin-1 receptor homology (TIR) domain"/>
    <property type="match status" value="1"/>
</dbReference>
<name>A0A1I0JXB4_9FIRM</name>
<evidence type="ECO:0000313" key="2">
    <source>
        <dbReference type="EMBL" id="SEU15320.1"/>
    </source>
</evidence>
<dbReference type="RefSeq" id="WP_074664272.1">
    <property type="nucleotide sequence ID" value="NZ_FOIO01000072.1"/>
</dbReference>
<comment type="caution">
    <text evidence="2">The sequence shown here is derived from an EMBL/GenBank/DDBJ whole genome shotgun (WGS) entry which is preliminary data.</text>
</comment>
<protein>
    <submittedName>
        <fullName evidence="2">TIR domain-containing protein</fullName>
    </submittedName>
</protein>
<dbReference type="InterPro" id="IPR035897">
    <property type="entry name" value="Toll_tir_struct_dom_sf"/>
</dbReference>
<dbReference type="AlphaFoldDB" id="A0A1I0JXB4"/>
<feature type="domain" description="TIR" evidence="1">
    <location>
        <begin position="3"/>
        <end position="124"/>
    </location>
</feature>
<accession>A0A1I0JXB4</accession>
<dbReference type="Pfam" id="PF13676">
    <property type="entry name" value="TIR_2"/>
    <property type="match status" value="1"/>
</dbReference>
<dbReference type="EMBL" id="FOIO01000072">
    <property type="protein sequence ID" value="SEU15320.1"/>
    <property type="molecule type" value="Genomic_DNA"/>
</dbReference>
<dbReference type="Proteomes" id="UP000182121">
    <property type="component" value="Unassembled WGS sequence"/>
</dbReference>
<gene>
    <name evidence="2" type="ORF">SAMN05216521_10722</name>
</gene>
<proteinExistence type="predicted"/>
<evidence type="ECO:0000259" key="1">
    <source>
        <dbReference type="Pfam" id="PF13676"/>
    </source>
</evidence>
<sequence length="401" mass="46737">MEIFISWSKDKSRLLALETKKFILNTLGNKIEVFFSPDMYKGTSVDNEIHTNLLKSDKCIVCITSDNFKNPWLMYEAGVVYGAHFAEPGGSIVIPILFEHIPDWSSWIDKPLNRYVPIRLSGENNNSKKSREEFKCFLQELANDLNTDIKNFSSYWNTYIKEVKKILQREQMIPDTCRDLVDQIMKDSYENFTIVSPEITKEHILFHKGFSTSVLTRILIRNVIDYQGKRLWFYGRRNKKIFTGENDDFFKFLAIEGIDNGVDFKCLFPHPKSEAMIKAVSKDKERRFLADLQTCLEAAVRMQNRFHLPISEMFRLYKCPRKESIIISDNAVLYSPITCDGEGYPLQITNSSFEIIGISENDTMNRGTHFYNIFKDVWEQAVPLTEKLYNGEYESFSVNSY</sequence>